<name>A0ABT2RNY4_9FIRM</name>
<organism evidence="1 2">
    <name type="scientific">Dorea acetigenes</name>
    <dbReference type="NCBI Taxonomy" id="2981787"/>
    <lineage>
        <taxon>Bacteria</taxon>
        <taxon>Bacillati</taxon>
        <taxon>Bacillota</taxon>
        <taxon>Clostridia</taxon>
        <taxon>Lachnospirales</taxon>
        <taxon>Lachnospiraceae</taxon>
        <taxon>Dorea</taxon>
    </lineage>
</organism>
<dbReference type="PANTHER" id="PTHR34934:SF1">
    <property type="entry name" value="FLAVIN-DEPENDENT THYMIDYLATE SYNTHASE"/>
    <property type="match status" value="1"/>
</dbReference>
<dbReference type="EMBL" id="JAOQJU010000014">
    <property type="protein sequence ID" value="MCU6687112.1"/>
    <property type="molecule type" value="Genomic_DNA"/>
</dbReference>
<evidence type="ECO:0000313" key="2">
    <source>
        <dbReference type="Proteomes" id="UP001652431"/>
    </source>
</evidence>
<accession>A0ABT2RNY4</accession>
<dbReference type="PROSITE" id="PS51331">
    <property type="entry name" value="THYX"/>
    <property type="match status" value="1"/>
</dbReference>
<dbReference type="PANTHER" id="PTHR34934">
    <property type="entry name" value="FLAVIN-DEPENDENT THYMIDYLATE SYNTHASE"/>
    <property type="match status" value="1"/>
</dbReference>
<keyword evidence="2" id="KW-1185">Reference proteome</keyword>
<dbReference type="RefSeq" id="WP_262527060.1">
    <property type="nucleotide sequence ID" value="NZ_JAOQJU010000014.1"/>
</dbReference>
<evidence type="ECO:0000313" key="1">
    <source>
        <dbReference type="EMBL" id="MCU6687112.1"/>
    </source>
</evidence>
<dbReference type="Gene3D" id="3.30.1360.170">
    <property type="match status" value="1"/>
</dbReference>
<dbReference type="CDD" id="cd20175">
    <property type="entry name" value="ThyX"/>
    <property type="match status" value="1"/>
</dbReference>
<dbReference type="InterPro" id="IPR003669">
    <property type="entry name" value="Thymidylate_synthase_ThyX"/>
</dbReference>
<dbReference type="InterPro" id="IPR036098">
    <property type="entry name" value="Thymidylate_synthase_ThyX_sf"/>
</dbReference>
<sequence>MNQIEVKILNCQAVAEAEKNMVFAARLTQRGHRITTMDDLMALYEKSFNKNTVAAISGLPHPTVQKFAVITVAVVGASRRFLSQITRHQNEVKFMSASLQYSNYTGQADFAVPYEILAAPVAVRELYLKSCHEGMDCYEKLCAEGIGHDAAGYATPQGLRNVLMISATPYQWKHIIGQRVCRRNTDETRIVLLKIWQELYSLSPALFAPGLTGPFCQQDKCLEGKMTCGRKIDADMTPEDLLKADYPALFEGGAHEDQTD</sequence>
<gene>
    <name evidence="1" type="ORF">OCV99_11275</name>
</gene>
<proteinExistence type="predicted"/>
<dbReference type="Pfam" id="PF02511">
    <property type="entry name" value="Thy1"/>
    <property type="match status" value="1"/>
</dbReference>
<comment type="caution">
    <text evidence="1">The sequence shown here is derived from an EMBL/GenBank/DDBJ whole genome shotgun (WGS) entry which is preliminary data.</text>
</comment>
<dbReference type="SUPFAM" id="SSF69796">
    <property type="entry name" value="Thymidylate synthase-complementing protein Thy1"/>
    <property type="match status" value="1"/>
</dbReference>
<protein>
    <submittedName>
        <fullName evidence="1">FAD-dependent thymidylate synthase</fullName>
    </submittedName>
</protein>
<dbReference type="Proteomes" id="UP001652431">
    <property type="component" value="Unassembled WGS sequence"/>
</dbReference>
<reference evidence="1 2" key="1">
    <citation type="journal article" date="2021" name="ISME Commun">
        <title>Automated analysis of genomic sequences facilitates high-throughput and comprehensive description of bacteria.</title>
        <authorList>
            <person name="Hitch T.C.A."/>
        </authorList>
    </citation>
    <scope>NUCLEOTIDE SEQUENCE [LARGE SCALE GENOMIC DNA]</scope>
    <source>
        <strain evidence="1 2">Sanger_03</strain>
    </source>
</reference>